<dbReference type="OrthoDB" id="9147113at2"/>
<dbReference type="InterPro" id="IPR021478">
    <property type="entry name" value="DUF3131"/>
</dbReference>
<feature type="chain" id="PRO_5001631138" description="DUF3131 domain-containing protein" evidence="1">
    <location>
        <begin position="23"/>
        <end position="460"/>
    </location>
</feature>
<name>A0A066UMI5_9VIBR</name>
<evidence type="ECO:0000256" key="1">
    <source>
        <dbReference type="SAM" id="SignalP"/>
    </source>
</evidence>
<reference evidence="3 4" key="1">
    <citation type="submission" date="2014-02" db="EMBL/GenBank/DDBJ databases">
        <title>Vibrio fortis Dalian14 Genome Sequencing.</title>
        <authorList>
            <person name="Wang Y."/>
            <person name="Song L."/>
            <person name="Liu G."/>
            <person name="Ding J."/>
        </authorList>
    </citation>
    <scope>NUCLEOTIDE SEQUENCE [LARGE SCALE GENOMIC DNA]</scope>
    <source>
        <strain evidence="3 4">Dalian14</strain>
    </source>
</reference>
<gene>
    <name evidence="3" type="ORF">VFDL14_19445</name>
</gene>
<feature type="signal peptide" evidence="1">
    <location>
        <begin position="1"/>
        <end position="22"/>
    </location>
</feature>
<evidence type="ECO:0000313" key="3">
    <source>
        <dbReference type="EMBL" id="KDN27087.1"/>
    </source>
</evidence>
<organism evidence="3 4">
    <name type="scientific">Vibrio fortis</name>
    <dbReference type="NCBI Taxonomy" id="212667"/>
    <lineage>
        <taxon>Bacteria</taxon>
        <taxon>Pseudomonadati</taxon>
        <taxon>Pseudomonadota</taxon>
        <taxon>Gammaproteobacteria</taxon>
        <taxon>Vibrionales</taxon>
        <taxon>Vibrionaceae</taxon>
        <taxon>Vibrio</taxon>
    </lineage>
</organism>
<comment type="caution">
    <text evidence="3">The sequence shown here is derived from an EMBL/GenBank/DDBJ whole genome shotgun (WGS) entry which is preliminary data.</text>
</comment>
<keyword evidence="4" id="KW-1185">Reference proteome</keyword>
<dbReference type="PROSITE" id="PS51257">
    <property type="entry name" value="PROKAR_LIPOPROTEIN"/>
    <property type="match status" value="1"/>
</dbReference>
<dbReference type="Gene3D" id="1.50.10.140">
    <property type="match status" value="1"/>
</dbReference>
<dbReference type="RefSeq" id="WP_032552453.1">
    <property type="nucleotide sequence ID" value="NZ_JBEEAX010000004.1"/>
</dbReference>
<dbReference type="EMBL" id="JFFR01000027">
    <property type="protein sequence ID" value="KDN27087.1"/>
    <property type="molecule type" value="Genomic_DNA"/>
</dbReference>
<keyword evidence="1" id="KW-0732">Signal</keyword>
<proteinExistence type="predicted"/>
<feature type="domain" description="DUF3131" evidence="2">
    <location>
        <begin position="52"/>
        <end position="428"/>
    </location>
</feature>
<evidence type="ECO:0000313" key="4">
    <source>
        <dbReference type="Proteomes" id="UP000027219"/>
    </source>
</evidence>
<dbReference type="AlphaFoldDB" id="A0A066UMI5"/>
<evidence type="ECO:0000259" key="2">
    <source>
        <dbReference type="Pfam" id="PF11329"/>
    </source>
</evidence>
<dbReference type="Proteomes" id="UP000027219">
    <property type="component" value="Unassembled WGS sequence"/>
</dbReference>
<protein>
    <recommendedName>
        <fullName evidence="2">DUF3131 domain-containing protein</fullName>
    </recommendedName>
</protein>
<dbReference type="Pfam" id="PF11329">
    <property type="entry name" value="DUF3131"/>
    <property type="match status" value="1"/>
</dbReference>
<sequence>MLKKWSLLLLSVSISGCGVVYQGVTNSVDSFSQSQVFRQGRHASLTEEELMWAQTAWKYIDNNTQVTTGLVNSIDNFPTTNMAGLADYLISLIAAREFEFISNKEYDERLTLVLSFLNEMDLSYGHAPNKVYSTQSGDMVNYGNQPQDIGWSSLDVGRLLIALAIVKRHSPEFSEYVDKAVLRWNFCELISLDGELYGSMIQDGQLIRYKEGRLGLEEYTSYGYLDWQIVPEKAMNIEPYDVATIYDIDLIFDGRDPRVFNVLRPVYSTPYLWMGLEFNWDKVGDTTSSDSKHTNNTLAAMADAIYQVQEARWDNERIYTARGEHVVTGEPYFVYDAIYGLGTPWITLAEDGSSHDEKALVSTRVAFQMWALWKTDYTDRLMTLVKELYDPQRGWYEGRYELTSAYEKSISLKTNAGVLEALLYKQTGKLYKANKSKEYRDVKFNSRFDHPGKCMVETFR</sequence>
<accession>A0A066UMI5</accession>
<dbReference type="STRING" id="212667.VFDL14_19445"/>